<protein>
    <submittedName>
        <fullName evidence="5">GntR family transcriptional regulator</fullName>
    </submittedName>
</protein>
<proteinExistence type="predicted"/>
<feature type="domain" description="HTH gntR-type" evidence="4">
    <location>
        <begin position="251"/>
        <end position="319"/>
    </location>
</feature>
<dbReference type="InterPro" id="IPR036390">
    <property type="entry name" value="WH_DNA-bd_sf"/>
</dbReference>
<dbReference type="GO" id="GO:0045892">
    <property type="term" value="P:negative regulation of DNA-templated transcription"/>
    <property type="evidence" value="ECO:0007669"/>
    <property type="project" value="TreeGrafter"/>
</dbReference>
<dbReference type="CDD" id="cd07377">
    <property type="entry name" value="WHTH_GntR"/>
    <property type="match status" value="2"/>
</dbReference>
<dbReference type="AlphaFoldDB" id="A0A926I1Y2"/>
<dbReference type="PANTHER" id="PTHR44846">
    <property type="entry name" value="MANNOSYL-D-GLYCERATE TRANSPORT/METABOLISM SYSTEM REPRESSOR MNGR-RELATED"/>
    <property type="match status" value="1"/>
</dbReference>
<dbReference type="SMART" id="SM00345">
    <property type="entry name" value="HTH_GNTR"/>
    <property type="match status" value="2"/>
</dbReference>
<dbReference type="Pfam" id="PF00392">
    <property type="entry name" value="GntR"/>
    <property type="match status" value="2"/>
</dbReference>
<dbReference type="SUPFAM" id="SSF46785">
    <property type="entry name" value="Winged helix' DNA-binding domain"/>
    <property type="match status" value="2"/>
</dbReference>
<dbReference type="EMBL" id="JACRSQ010000029">
    <property type="protein sequence ID" value="MBC8544744.1"/>
    <property type="molecule type" value="Genomic_DNA"/>
</dbReference>
<dbReference type="PROSITE" id="PS50949">
    <property type="entry name" value="HTH_GNTR"/>
    <property type="match status" value="2"/>
</dbReference>
<dbReference type="Proteomes" id="UP000657006">
    <property type="component" value="Unassembled WGS sequence"/>
</dbReference>
<dbReference type="InterPro" id="IPR036388">
    <property type="entry name" value="WH-like_DNA-bd_sf"/>
</dbReference>
<evidence type="ECO:0000313" key="5">
    <source>
        <dbReference type="EMBL" id="MBC8544744.1"/>
    </source>
</evidence>
<sequence>MERRKNLYQFVYTDLKKQILSERWDYGSRLPSVDRLAVHYYAGKWTIQKALELLEKDGLIRTEERRRAVVLYQSPYEGEHIPVHQILRKCSEILSVYQTMELLMPDILALCSRSAWVYELEHFEPILKWRKRPTILGRWRLTSGLLHDLLLASGNLLFLSMYGTLEFYAEVPFVVEHQYPLTSYDMITANLTPIQVLEKLQADHYTVRQNFSEYYHHIYLTIQNVMDTLAEKFSRIDDSGENTFTWEFGLDLLYRKVSRDLIEKMTLGVYTVGSWLPSESALAGEYGVSVSTIRQALRLLSLLGIIQTLHGKGSRVLPLDHQHVPQLIHHEEYRQDFLLYLSGLQLMAIAVRAAVPIAFPRIDAEERKKLRQGFGQKGIIPLKMLTDCVVERVSLYPLQVILSRTREVVSWGYLYAAYTDHSQSTRYLSLRCSEALSCLENGDQKGFADCLFDCYSYLFQTVRDFYIAQKISGAEHLVIPD</sequence>
<keyword evidence="1" id="KW-0805">Transcription regulation</keyword>
<evidence type="ECO:0000259" key="4">
    <source>
        <dbReference type="PROSITE" id="PS50949"/>
    </source>
</evidence>
<dbReference type="Gene3D" id="1.10.10.10">
    <property type="entry name" value="Winged helix-like DNA-binding domain superfamily/Winged helix DNA-binding domain"/>
    <property type="match status" value="2"/>
</dbReference>
<dbReference type="InterPro" id="IPR000524">
    <property type="entry name" value="Tscrpt_reg_HTH_GntR"/>
</dbReference>
<evidence type="ECO:0000313" key="6">
    <source>
        <dbReference type="Proteomes" id="UP000657006"/>
    </source>
</evidence>
<name>A0A926I1Y2_9FIRM</name>
<evidence type="ECO:0000256" key="1">
    <source>
        <dbReference type="ARBA" id="ARBA00023015"/>
    </source>
</evidence>
<evidence type="ECO:0000256" key="2">
    <source>
        <dbReference type="ARBA" id="ARBA00023125"/>
    </source>
</evidence>
<dbReference type="RefSeq" id="WP_177714402.1">
    <property type="nucleotide sequence ID" value="NZ_JACRSQ010000029.1"/>
</dbReference>
<organism evidence="5 6">
    <name type="scientific">Bianquea renquensis</name>
    <dbReference type="NCBI Taxonomy" id="2763661"/>
    <lineage>
        <taxon>Bacteria</taxon>
        <taxon>Bacillati</taxon>
        <taxon>Bacillota</taxon>
        <taxon>Clostridia</taxon>
        <taxon>Eubacteriales</taxon>
        <taxon>Bianqueaceae</taxon>
        <taxon>Bianquea</taxon>
    </lineage>
</organism>
<evidence type="ECO:0000256" key="3">
    <source>
        <dbReference type="ARBA" id="ARBA00023163"/>
    </source>
</evidence>
<dbReference type="GO" id="GO:0003677">
    <property type="term" value="F:DNA binding"/>
    <property type="evidence" value="ECO:0007669"/>
    <property type="project" value="UniProtKB-KW"/>
</dbReference>
<dbReference type="GO" id="GO:0003700">
    <property type="term" value="F:DNA-binding transcription factor activity"/>
    <property type="evidence" value="ECO:0007669"/>
    <property type="project" value="InterPro"/>
</dbReference>
<gene>
    <name evidence="5" type="ORF">H8730_14440</name>
</gene>
<dbReference type="PANTHER" id="PTHR44846:SF17">
    <property type="entry name" value="GNTR-FAMILY TRANSCRIPTIONAL REGULATOR"/>
    <property type="match status" value="1"/>
</dbReference>
<reference evidence="5" key="1">
    <citation type="submission" date="2020-08" db="EMBL/GenBank/DDBJ databases">
        <title>Genome public.</title>
        <authorList>
            <person name="Liu C."/>
            <person name="Sun Q."/>
        </authorList>
    </citation>
    <scope>NUCLEOTIDE SEQUENCE</scope>
    <source>
        <strain evidence="5">NSJ-32</strain>
    </source>
</reference>
<feature type="domain" description="HTH gntR-type" evidence="4">
    <location>
        <begin position="5"/>
        <end position="73"/>
    </location>
</feature>
<comment type="caution">
    <text evidence="5">The sequence shown here is derived from an EMBL/GenBank/DDBJ whole genome shotgun (WGS) entry which is preliminary data.</text>
</comment>
<dbReference type="InterPro" id="IPR050679">
    <property type="entry name" value="Bact_HTH_transcr_reg"/>
</dbReference>
<keyword evidence="3" id="KW-0804">Transcription</keyword>
<keyword evidence="6" id="KW-1185">Reference proteome</keyword>
<keyword evidence="2" id="KW-0238">DNA-binding</keyword>
<accession>A0A926I1Y2</accession>